<dbReference type="SUPFAM" id="SSF52540">
    <property type="entry name" value="P-loop containing nucleoside triphosphate hydrolases"/>
    <property type="match status" value="1"/>
</dbReference>
<evidence type="ECO:0000256" key="9">
    <source>
        <dbReference type="ARBA" id="ARBA00057626"/>
    </source>
</evidence>
<dbReference type="PROSITE" id="PS00301">
    <property type="entry name" value="G_TR_1"/>
    <property type="match status" value="1"/>
</dbReference>
<evidence type="ECO:0000256" key="5">
    <source>
        <dbReference type="ARBA" id="ARBA00022917"/>
    </source>
</evidence>
<comment type="similarity">
    <text evidence="10">Belongs to the GTP-binding elongation factor family. LepA subfamily.</text>
</comment>
<dbReference type="GO" id="GO:0045727">
    <property type="term" value="P:positive regulation of translation"/>
    <property type="evidence" value="ECO:0007669"/>
    <property type="project" value="UniProtKB-UniRule"/>
</dbReference>
<comment type="similarity">
    <text evidence="1 12">Belongs to the TRAFAC class translation factor GTPase superfamily. Classic translation factor GTPase family. LepA subfamily.</text>
</comment>
<dbReference type="Pfam" id="PF03144">
    <property type="entry name" value="GTP_EFTU_D2"/>
    <property type="match status" value="1"/>
</dbReference>
<dbReference type="CDD" id="cd16260">
    <property type="entry name" value="EF4_III"/>
    <property type="match status" value="1"/>
</dbReference>
<dbReference type="InterPro" id="IPR035654">
    <property type="entry name" value="LepA_IV"/>
</dbReference>
<dbReference type="NCBIfam" id="TIGR01393">
    <property type="entry name" value="lepA"/>
    <property type="match status" value="1"/>
</dbReference>
<dbReference type="GO" id="GO:0043022">
    <property type="term" value="F:ribosome binding"/>
    <property type="evidence" value="ECO:0007669"/>
    <property type="project" value="UniProtKB-UniRule"/>
</dbReference>
<protein>
    <recommendedName>
        <fullName evidence="11 12">Elongation factor 4</fullName>
        <shortName evidence="12">EF-4</shortName>
        <ecNumber evidence="11 12">3.6.5.n1</ecNumber>
    </recommendedName>
    <alternativeName>
        <fullName evidence="12">Ribosomal back-translocase LepA</fullName>
    </alternativeName>
</protein>
<dbReference type="InterPro" id="IPR031157">
    <property type="entry name" value="G_TR_CS"/>
</dbReference>
<dbReference type="EC" id="3.6.5.n1" evidence="11 12"/>
<dbReference type="CDD" id="cd01890">
    <property type="entry name" value="LepA"/>
    <property type="match status" value="1"/>
</dbReference>
<dbReference type="Pfam" id="PF00009">
    <property type="entry name" value="GTP_EFTU"/>
    <property type="match status" value="1"/>
</dbReference>
<proteinExistence type="inferred from homology"/>
<dbReference type="Gene3D" id="3.30.70.240">
    <property type="match status" value="1"/>
</dbReference>
<dbReference type="PANTHER" id="PTHR43512">
    <property type="entry name" value="TRANSLATION FACTOR GUF1-RELATED"/>
    <property type="match status" value="1"/>
</dbReference>
<dbReference type="CDD" id="cd03709">
    <property type="entry name" value="lepA_C"/>
    <property type="match status" value="1"/>
</dbReference>
<reference evidence="14 15" key="1">
    <citation type="submission" date="2018-10" db="EMBL/GenBank/DDBJ databases">
        <title>Phylogenomics of Brevibacillus.</title>
        <authorList>
            <person name="Dunlap C."/>
        </authorList>
    </citation>
    <scope>NUCLEOTIDE SEQUENCE [LARGE SCALE GENOMIC DNA]</scope>
    <source>
        <strain evidence="14 15">JCM 15716</strain>
    </source>
</reference>
<dbReference type="GO" id="GO:0003746">
    <property type="term" value="F:translation elongation factor activity"/>
    <property type="evidence" value="ECO:0007669"/>
    <property type="project" value="UniProtKB-UniRule"/>
</dbReference>
<dbReference type="GO" id="GO:0005886">
    <property type="term" value="C:plasma membrane"/>
    <property type="evidence" value="ECO:0007669"/>
    <property type="project" value="UniProtKB-SubCell"/>
</dbReference>
<dbReference type="SUPFAM" id="SSF50447">
    <property type="entry name" value="Translation proteins"/>
    <property type="match status" value="1"/>
</dbReference>
<evidence type="ECO:0000256" key="4">
    <source>
        <dbReference type="ARBA" id="ARBA00022801"/>
    </source>
</evidence>
<dbReference type="InterPro" id="IPR038363">
    <property type="entry name" value="LepA_C_sf"/>
</dbReference>
<evidence type="ECO:0000256" key="3">
    <source>
        <dbReference type="ARBA" id="ARBA00022741"/>
    </source>
</evidence>
<dbReference type="OrthoDB" id="9801591at2"/>
<evidence type="ECO:0000313" key="15">
    <source>
        <dbReference type="Proteomes" id="UP000271031"/>
    </source>
</evidence>
<dbReference type="PROSITE" id="PS51722">
    <property type="entry name" value="G_TR_2"/>
    <property type="match status" value="1"/>
</dbReference>
<dbReference type="Pfam" id="PF00679">
    <property type="entry name" value="EFG_C"/>
    <property type="match status" value="1"/>
</dbReference>
<dbReference type="EMBL" id="RHHQ01000020">
    <property type="protein sequence ID" value="RNB82310.1"/>
    <property type="molecule type" value="Genomic_DNA"/>
</dbReference>
<dbReference type="InterPro" id="IPR005225">
    <property type="entry name" value="Small_GTP-bd"/>
</dbReference>
<dbReference type="SUPFAM" id="SSF54980">
    <property type="entry name" value="EF-G C-terminal domain-like"/>
    <property type="match status" value="2"/>
</dbReference>
<keyword evidence="5 12" id="KW-0648">Protein biosynthesis</keyword>
<keyword evidence="4 12" id="KW-0378">Hydrolase</keyword>
<dbReference type="RefSeq" id="WP_122920388.1">
    <property type="nucleotide sequence ID" value="NZ_RHHQ01000020.1"/>
</dbReference>
<comment type="caution">
    <text evidence="14">The sequence shown here is derived from an EMBL/GenBank/DDBJ whole genome shotgun (WGS) entry which is preliminary data.</text>
</comment>
<dbReference type="CDD" id="cd03699">
    <property type="entry name" value="EF4_II"/>
    <property type="match status" value="1"/>
</dbReference>
<dbReference type="GO" id="GO:0003924">
    <property type="term" value="F:GTPase activity"/>
    <property type="evidence" value="ECO:0007669"/>
    <property type="project" value="UniProtKB-UniRule"/>
</dbReference>
<dbReference type="FunFam" id="3.40.50.300:FF:000078">
    <property type="entry name" value="Elongation factor 4"/>
    <property type="match status" value="1"/>
</dbReference>
<organism evidence="14 15">
    <name type="scientific">Brevibacillus fluminis</name>
    <dbReference type="NCBI Taxonomy" id="511487"/>
    <lineage>
        <taxon>Bacteria</taxon>
        <taxon>Bacillati</taxon>
        <taxon>Bacillota</taxon>
        <taxon>Bacilli</taxon>
        <taxon>Bacillales</taxon>
        <taxon>Paenibacillaceae</taxon>
        <taxon>Brevibacillus</taxon>
    </lineage>
</organism>
<dbReference type="InterPro" id="IPR000640">
    <property type="entry name" value="EFG_V-like"/>
</dbReference>
<dbReference type="GO" id="GO:0005525">
    <property type="term" value="F:GTP binding"/>
    <property type="evidence" value="ECO:0007669"/>
    <property type="project" value="UniProtKB-UniRule"/>
</dbReference>
<dbReference type="InterPro" id="IPR027417">
    <property type="entry name" value="P-loop_NTPase"/>
</dbReference>
<evidence type="ECO:0000256" key="12">
    <source>
        <dbReference type="HAMAP-Rule" id="MF_00071"/>
    </source>
</evidence>
<evidence type="ECO:0000256" key="1">
    <source>
        <dbReference type="ARBA" id="ARBA00005454"/>
    </source>
</evidence>
<dbReference type="InterPro" id="IPR004161">
    <property type="entry name" value="EFTu-like_2"/>
</dbReference>
<dbReference type="AlphaFoldDB" id="A0A3M8D2K8"/>
<dbReference type="Proteomes" id="UP000271031">
    <property type="component" value="Unassembled WGS sequence"/>
</dbReference>
<dbReference type="FunFam" id="2.40.30.10:FF:000015">
    <property type="entry name" value="Translation factor GUF1, mitochondrial"/>
    <property type="match status" value="1"/>
</dbReference>
<keyword evidence="2 12" id="KW-1003">Cell membrane</keyword>
<dbReference type="SMART" id="SM00838">
    <property type="entry name" value="EFG_C"/>
    <property type="match status" value="1"/>
</dbReference>
<evidence type="ECO:0000256" key="10">
    <source>
        <dbReference type="ARBA" id="ARBA00061052"/>
    </source>
</evidence>
<keyword evidence="6 12" id="KW-0342">GTP-binding</keyword>
<comment type="catalytic activity">
    <reaction evidence="8 12">
        <text>GTP + H2O = GDP + phosphate + H(+)</text>
        <dbReference type="Rhea" id="RHEA:19669"/>
        <dbReference type="ChEBI" id="CHEBI:15377"/>
        <dbReference type="ChEBI" id="CHEBI:15378"/>
        <dbReference type="ChEBI" id="CHEBI:37565"/>
        <dbReference type="ChEBI" id="CHEBI:43474"/>
        <dbReference type="ChEBI" id="CHEBI:58189"/>
        <dbReference type="EC" id="3.6.5.n1"/>
    </reaction>
</comment>
<comment type="subcellular location">
    <subcellularLocation>
        <location evidence="12">Cell membrane</location>
        <topology evidence="12">Peripheral membrane protein</topology>
        <orientation evidence="12">Cytoplasmic side</orientation>
    </subcellularLocation>
</comment>
<feature type="domain" description="Tr-type G" evidence="13">
    <location>
        <begin position="8"/>
        <end position="190"/>
    </location>
</feature>
<evidence type="ECO:0000256" key="2">
    <source>
        <dbReference type="ARBA" id="ARBA00022475"/>
    </source>
</evidence>
<dbReference type="Pfam" id="PF06421">
    <property type="entry name" value="LepA_C"/>
    <property type="match status" value="1"/>
</dbReference>
<dbReference type="Gene3D" id="3.40.50.300">
    <property type="entry name" value="P-loop containing nucleotide triphosphate hydrolases"/>
    <property type="match status" value="1"/>
</dbReference>
<evidence type="ECO:0000259" key="13">
    <source>
        <dbReference type="PROSITE" id="PS51722"/>
    </source>
</evidence>
<evidence type="ECO:0000256" key="7">
    <source>
        <dbReference type="ARBA" id="ARBA00023136"/>
    </source>
</evidence>
<dbReference type="PANTHER" id="PTHR43512:SF4">
    <property type="entry name" value="TRANSLATION FACTOR GUF1 HOMOLOG, CHLOROPLASTIC"/>
    <property type="match status" value="1"/>
</dbReference>
<dbReference type="InterPro" id="IPR006297">
    <property type="entry name" value="EF-4"/>
</dbReference>
<dbReference type="NCBIfam" id="TIGR00231">
    <property type="entry name" value="small_GTP"/>
    <property type="match status" value="1"/>
</dbReference>
<dbReference type="InterPro" id="IPR009000">
    <property type="entry name" value="Transl_B-barrel_sf"/>
</dbReference>
<dbReference type="Pfam" id="PF14492">
    <property type="entry name" value="EFG_III"/>
    <property type="match status" value="1"/>
</dbReference>
<dbReference type="FunFam" id="3.30.70.240:FF:000007">
    <property type="entry name" value="Translation factor GUF1, mitochondrial"/>
    <property type="match status" value="1"/>
</dbReference>
<evidence type="ECO:0000256" key="8">
    <source>
        <dbReference type="ARBA" id="ARBA00050293"/>
    </source>
</evidence>
<evidence type="ECO:0000313" key="14">
    <source>
        <dbReference type="EMBL" id="RNB82310.1"/>
    </source>
</evidence>
<keyword evidence="3 12" id="KW-0547">Nucleotide-binding</keyword>
<dbReference type="FunFam" id="3.30.70.870:FF:000004">
    <property type="entry name" value="Translation factor GUF1, mitochondrial"/>
    <property type="match status" value="1"/>
</dbReference>
<keyword evidence="7 12" id="KW-0472">Membrane</keyword>
<name>A0A3M8D2K8_9BACL</name>
<feature type="binding site" evidence="12">
    <location>
        <begin position="137"/>
        <end position="140"/>
    </location>
    <ligand>
        <name>GTP</name>
        <dbReference type="ChEBI" id="CHEBI:37565"/>
    </ligand>
</feature>
<dbReference type="InterPro" id="IPR000795">
    <property type="entry name" value="T_Tr_GTP-bd_dom"/>
</dbReference>
<evidence type="ECO:0000256" key="11">
    <source>
        <dbReference type="ARBA" id="ARBA00066744"/>
    </source>
</evidence>
<dbReference type="InterPro" id="IPR041095">
    <property type="entry name" value="EFG_II"/>
</dbReference>
<dbReference type="Gene3D" id="3.30.70.870">
    <property type="entry name" value="Elongation Factor G (Translational Gtpase), domain 3"/>
    <property type="match status" value="1"/>
</dbReference>
<dbReference type="InterPro" id="IPR013842">
    <property type="entry name" value="LepA_CTD"/>
</dbReference>
<accession>A0A3M8D2K8</accession>
<comment type="function">
    <text evidence="9 12">Required for accurate and efficient protein synthesis under certain stress conditions. May act as a fidelity factor of the translation reaction, by catalyzing a one-codon backward translocation of tRNAs on improperly translocated ribosomes. Back-translocation proceeds from a post-translocation (POST) complex to a pre-translocation (PRE) complex, thus giving elongation factor G a second chance to translocate the tRNAs correctly. Binds to ribosomes in a GTP-dependent manner.</text>
</comment>
<dbReference type="Gene3D" id="3.30.70.2570">
    <property type="entry name" value="Elongation factor 4, C-terminal domain"/>
    <property type="match status" value="1"/>
</dbReference>
<keyword evidence="14" id="KW-0251">Elongation factor</keyword>
<dbReference type="PRINTS" id="PR00315">
    <property type="entry name" value="ELONGATNFCT"/>
</dbReference>
<dbReference type="InterPro" id="IPR035647">
    <property type="entry name" value="EFG_III/V"/>
</dbReference>
<dbReference type="HAMAP" id="MF_00071">
    <property type="entry name" value="LepA"/>
    <property type="match status" value="1"/>
</dbReference>
<dbReference type="FunFam" id="3.30.70.2570:FF:000001">
    <property type="entry name" value="Translation factor GUF1, mitochondrial"/>
    <property type="match status" value="1"/>
</dbReference>
<feature type="binding site" evidence="12">
    <location>
        <begin position="20"/>
        <end position="25"/>
    </location>
    <ligand>
        <name>GTP</name>
        <dbReference type="ChEBI" id="CHEBI:37565"/>
    </ligand>
</feature>
<sequence length="605" mass="67348">MDRLERQKKIRNFSIIAHIDHGKSTLADRILELTGALTAREMEAQFLDTMELEKERGITIKLNAVRLNYKADDGEEYILHLIDTPGHVDFTYEVSRSLAACEGALLVVDAAQGIEAQTLANVYLALDNNLEIIPIINKIDLPSAEPERVKQEVEDVIGLDASEACLTSAKAGIGIKDVLEAVVKKVPAPTGDPDAPLQALIFDSYFDPYRGVIASVRIVNGTLKKGMRIKMMATGKAFEVTEVGTSTPRQTQVEELTVGDVGYVAASIKTVGDTSVGDTITDAARPAVEPLPGYRKINSMVFCGLYPIDTSDYNDLRDALEKLQLNDASLQFEPETSQALGFGFRCGFLGLLHMEIIQERIEREFNIDLITTAPSVIYRVTQTNGDTYEIDNPSKMPDVQKIEKIEEPYVTATVMVPKEYVGDVMQLCQGKRGDFLDMQYLGENRVQLKYDMPLSEIVYDFFDLLKSGTKGYASFDYELAGYKPSKLVKMDILLNGEEVDALSFIVHKDTAYPRGKVICEKLKELIPRQQFEVPIQAAIGQKIVARETISAMRKNVLAKCYGGDISRKRKLLEKQKEGKKRMKAVGSVEVPQEAFMAVLRMDEKK</sequence>
<evidence type="ECO:0000256" key="6">
    <source>
        <dbReference type="ARBA" id="ARBA00023134"/>
    </source>
</evidence>
<gene>
    <name evidence="12" type="primary">lepA</name>
    <name evidence="14" type="ORF">EDM56_23580</name>
</gene>
<dbReference type="Gene3D" id="2.40.30.10">
    <property type="entry name" value="Translation factors"/>
    <property type="match status" value="1"/>
</dbReference>
<keyword evidence="15" id="KW-1185">Reference proteome</keyword>